<comment type="cofactor">
    <cofactor evidence="1">
        <name>pyridoxal 5'-phosphate</name>
        <dbReference type="ChEBI" id="CHEBI:597326"/>
    </cofactor>
</comment>
<dbReference type="Pfam" id="PF00202">
    <property type="entry name" value="Aminotran_3"/>
    <property type="match status" value="1"/>
</dbReference>
<dbReference type="PANTHER" id="PTHR11986">
    <property type="entry name" value="AMINOTRANSFERASE CLASS III"/>
    <property type="match status" value="1"/>
</dbReference>
<dbReference type="InParanoid" id="B4DAF8"/>
<dbReference type="STRING" id="497964.CfE428DRAFT_5899"/>
<dbReference type="InterPro" id="IPR005814">
    <property type="entry name" value="Aminotrans_3"/>
</dbReference>
<dbReference type="InterPro" id="IPR015422">
    <property type="entry name" value="PyrdxlP-dep_Trfase_small"/>
</dbReference>
<dbReference type="CDD" id="cd00610">
    <property type="entry name" value="OAT_like"/>
    <property type="match status" value="1"/>
</dbReference>
<dbReference type="GO" id="GO:0030170">
    <property type="term" value="F:pyridoxal phosphate binding"/>
    <property type="evidence" value="ECO:0007669"/>
    <property type="project" value="InterPro"/>
</dbReference>
<keyword evidence="5" id="KW-0808">Transferase</keyword>
<dbReference type="PROSITE" id="PS00600">
    <property type="entry name" value="AA_TRANSFER_CLASS_3"/>
    <property type="match status" value="1"/>
</dbReference>
<name>B4DAF8_9BACT</name>
<gene>
    <name evidence="5" type="ORF">CfE428DRAFT_5899</name>
</gene>
<evidence type="ECO:0000313" key="6">
    <source>
        <dbReference type="Proteomes" id="UP000005824"/>
    </source>
</evidence>
<evidence type="ECO:0000256" key="3">
    <source>
        <dbReference type="ARBA" id="ARBA00022898"/>
    </source>
</evidence>
<dbReference type="Gene3D" id="3.40.640.10">
    <property type="entry name" value="Type I PLP-dependent aspartate aminotransferase-like (Major domain)"/>
    <property type="match status" value="1"/>
</dbReference>
<comment type="caution">
    <text evidence="5">The sequence shown here is derived from an EMBL/GenBank/DDBJ whole genome shotgun (WGS) entry which is preliminary data.</text>
</comment>
<protein>
    <submittedName>
        <fullName evidence="5">Aminotransferase class-III</fullName>
    </submittedName>
</protein>
<dbReference type="Proteomes" id="UP000005824">
    <property type="component" value="Unassembled WGS sequence"/>
</dbReference>
<dbReference type="PANTHER" id="PTHR11986:SF121">
    <property type="entry name" value="BLR3010 PROTEIN"/>
    <property type="match status" value="1"/>
</dbReference>
<organism evidence="5 6">
    <name type="scientific">Chthoniobacter flavus Ellin428</name>
    <dbReference type="NCBI Taxonomy" id="497964"/>
    <lineage>
        <taxon>Bacteria</taxon>
        <taxon>Pseudomonadati</taxon>
        <taxon>Verrucomicrobiota</taxon>
        <taxon>Spartobacteria</taxon>
        <taxon>Chthoniobacterales</taxon>
        <taxon>Chthoniobacteraceae</taxon>
        <taxon>Chthoniobacter</taxon>
    </lineage>
</organism>
<reference evidence="5 6" key="1">
    <citation type="journal article" date="2011" name="J. Bacteriol.">
        <title>Genome sequence of Chthoniobacter flavus Ellin428, an aerobic heterotrophic soil bacterium.</title>
        <authorList>
            <person name="Kant R."/>
            <person name="van Passel M.W."/>
            <person name="Palva A."/>
            <person name="Lucas S."/>
            <person name="Lapidus A."/>
            <person name="Glavina Del Rio T."/>
            <person name="Dalin E."/>
            <person name="Tice H."/>
            <person name="Bruce D."/>
            <person name="Goodwin L."/>
            <person name="Pitluck S."/>
            <person name="Larimer F.W."/>
            <person name="Land M.L."/>
            <person name="Hauser L."/>
            <person name="Sangwan P."/>
            <person name="de Vos W.M."/>
            <person name="Janssen P.H."/>
            <person name="Smidt H."/>
        </authorList>
    </citation>
    <scope>NUCLEOTIDE SEQUENCE [LARGE SCALE GENOMIC DNA]</scope>
    <source>
        <strain evidence="5 6">Ellin428</strain>
    </source>
</reference>
<comment type="similarity">
    <text evidence="4">Belongs to the class-III pyridoxal-phosphate-dependent aminotransferase family.</text>
</comment>
<sequence>MPLDLKSLITARLGENYKLHEKHLNPTLVRVQQIIGFNQVYARAQGAYLYDLDERDYLDFLSGYSVFNIGRNHPVVQKAITDVLDMDLPNMVQMDCSLLSGLLAEAVLKKLPPHLDAVFFCNSGAESNEGAIKFARAATGRAGLISLHSSFHGLSNGALSVMGDEHFREGFGPLLDNCVRVKMGDLAELEQHLSRKDVAAFIVEPVQGKGVNYPTDDYYREAQKLCRKYGTLLICDEVQTGLGRTGKWWGFEHWGLEPDIITVAKSLSGGYVPVAAVVARRSIYQKVFSRLDRCVVHSSTFGRNNLAMACGLATLQVLDDEGLVERAQEMGAKLVARIEELKKKHSLIKQVRGKGLMIAIEFHEPSELSARMGWKLLHKVERELFAQMLVTSLFQRHRILTQLAGHAMDVIKILPPLIIGEREIDRFVTALDSVLADCRSFPGPIWDLGANFIKHSLQRSTVELAAAER</sequence>
<evidence type="ECO:0000313" key="5">
    <source>
        <dbReference type="EMBL" id="EDY16619.1"/>
    </source>
</evidence>
<dbReference type="GO" id="GO:0008483">
    <property type="term" value="F:transaminase activity"/>
    <property type="evidence" value="ECO:0007669"/>
    <property type="project" value="UniProtKB-KW"/>
</dbReference>
<keyword evidence="6" id="KW-1185">Reference proteome</keyword>
<dbReference type="RefSeq" id="WP_006983219.1">
    <property type="nucleotide sequence ID" value="NZ_ABVL01000030.1"/>
</dbReference>
<evidence type="ECO:0000256" key="1">
    <source>
        <dbReference type="ARBA" id="ARBA00001933"/>
    </source>
</evidence>
<dbReference type="eggNOG" id="COG4992">
    <property type="taxonomic scope" value="Bacteria"/>
</dbReference>
<evidence type="ECO:0000256" key="2">
    <source>
        <dbReference type="ARBA" id="ARBA00022576"/>
    </source>
</evidence>
<proteinExistence type="inferred from homology"/>
<dbReference type="FunCoup" id="B4DAF8">
    <property type="interactions" value="92"/>
</dbReference>
<dbReference type="EMBL" id="ABVL01000030">
    <property type="protein sequence ID" value="EDY16619.1"/>
    <property type="molecule type" value="Genomic_DNA"/>
</dbReference>
<dbReference type="InterPro" id="IPR015421">
    <property type="entry name" value="PyrdxlP-dep_Trfase_major"/>
</dbReference>
<evidence type="ECO:0000256" key="4">
    <source>
        <dbReference type="RuleBase" id="RU003560"/>
    </source>
</evidence>
<accession>B4DAF8</accession>
<dbReference type="GO" id="GO:0042802">
    <property type="term" value="F:identical protein binding"/>
    <property type="evidence" value="ECO:0007669"/>
    <property type="project" value="TreeGrafter"/>
</dbReference>
<dbReference type="Gene3D" id="3.90.1150.10">
    <property type="entry name" value="Aspartate Aminotransferase, domain 1"/>
    <property type="match status" value="1"/>
</dbReference>
<dbReference type="InterPro" id="IPR050103">
    <property type="entry name" value="Class-III_PLP-dep_AT"/>
</dbReference>
<dbReference type="AlphaFoldDB" id="B4DAF8"/>
<dbReference type="SUPFAM" id="SSF53383">
    <property type="entry name" value="PLP-dependent transferases"/>
    <property type="match status" value="1"/>
</dbReference>
<dbReference type="InterPro" id="IPR049704">
    <property type="entry name" value="Aminotrans_3_PPA_site"/>
</dbReference>
<dbReference type="FunFam" id="3.40.640.10:FF:000004">
    <property type="entry name" value="Acetylornithine aminotransferase"/>
    <property type="match status" value="1"/>
</dbReference>
<dbReference type="InterPro" id="IPR015424">
    <property type="entry name" value="PyrdxlP-dep_Trfase"/>
</dbReference>
<keyword evidence="2 5" id="KW-0032">Aminotransferase</keyword>
<dbReference type="PIRSF" id="PIRSF000521">
    <property type="entry name" value="Transaminase_4ab_Lys_Orn"/>
    <property type="match status" value="1"/>
</dbReference>
<keyword evidence="3 4" id="KW-0663">Pyridoxal phosphate</keyword>